<accession>A0A2N9EF83</accession>
<dbReference type="EMBL" id="OIVN01000283">
    <property type="protein sequence ID" value="SPC77626.1"/>
    <property type="molecule type" value="Genomic_DNA"/>
</dbReference>
<organism evidence="1">
    <name type="scientific">Fagus sylvatica</name>
    <name type="common">Beechnut</name>
    <dbReference type="NCBI Taxonomy" id="28930"/>
    <lineage>
        <taxon>Eukaryota</taxon>
        <taxon>Viridiplantae</taxon>
        <taxon>Streptophyta</taxon>
        <taxon>Embryophyta</taxon>
        <taxon>Tracheophyta</taxon>
        <taxon>Spermatophyta</taxon>
        <taxon>Magnoliopsida</taxon>
        <taxon>eudicotyledons</taxon>
        <taxon>Gunneridae</taxon>
        <taxon>Pentapetalae</taxon>
        <taxon>rosids</taxon>
        <taxon>fabids</taxon>
        <taxon>Fagales</taxon>
        <taxon>Fagaceae</taxon>
        <taxon>Fagus</taxon>
    </lineage>
</organism>
<dbReference type="AlphaFoldDB" id="A0A2N9EF83"/>
<reference evidence="1" key="1">
    <citation type="submission" date="2018-02" db="EMBL/GenBank/DDBJ databases">
        <authorList>
            <person name="Cohen D.B."/>
            <person name="Kent A.D."/>
        </authorList>
    </citation>
    <scope>NUCLEOTIDE SEQUENCE</scope>
</reference>
<gene>
    <name evidence="1" type="ORF">FSB_LOCUS5508</name>
</gene>
<evidence type="ECO:0000313" key="1">
    <source>
        <dbReference type="EMBL" id="SPC77626.1"/>
    </source>
</evidence>
<sequence>MVMWALETKLVQPKGNGSPWLLGHHGMSPLHGGVADDISQKETKTELLLDDDTLAKAANYISMGENAGKLGGVLHSDGSVGPKETANRLLNSMKLTGKDDMAIFGDSGVCTDNVKGIIKCMSGEADDAKHGKEHNRKRKLSHFDELLYYIILEYWCCDDTNSTVNIRTRQDPRGPKSPNVRLWAVVLVANLAVLDCGVAEIGHWVAILSCGG</sequence>
<name>A0A2N9EF83_FAGSY</name>
<protein>
    <submittedName>
        <fullName evidence="1">Uncharacterized protein</fullName>
    </submittedName>
</protein>
<proteinExistence type="predicted"/>